<feature type="domain" description="VOC" evidence="1">
    <location>
        <begin position="6"/>
        <end position="131"/>
    </location>
</feature>
<sequence>MTVVKRLDHFNIQTHDMAGTIAFYADLLNLDARTAPERDPEDRMWLYDSGDRAVIHLNRFGTDNTIPREVVPGNPTGAIHHIAFECDGHDETIAKIEAKGLYYATNVVARIGLRQVFVADPNNVLLELNFRGN</sequence>
<dbReference type="EMBL" id="JAQQKX010000018">
    <property type="protein sequence ID" value="MDC7684999.1"/>
    <property type="molecule type" value="Genomic_DNA"/>
</dbReference>
<dbReference type="RefSeq" id="WP_272749496.1">
    <property type="nucleotide sequence ID" value="NZ_JAQQKX010000018.1"/>
</dbReference>
<name>A0ABT5HYD6_9CAUL</name>
<dbReference type="InterPro" id="IPR029068">
    <property type="entry name" value="Glyas_Bleomycin-R_OHBP_Dase"/>
</dbReference>
<organism evidence="2 3">
    <name type="scientific">Asticcacaulis aquaticus</name>
    <dbReference type="NCBI Taxonomy" id="2984212"/>
    <lineage>
        <taxon>Bacteria</taxon>
        <taxon>Pseudomonadati</taxon>
        <taxon>Pseudomonadota</taxon>
        <taxon>Alphaproteobacteria</taxon>
        <taxon>Caulobacterales</taxon>
        <taxon>Caulobacteraceae</taxon>
        <taxon>Asticcacaulis</taxon>
    </lineage>
</organism>
<dbReference type="SUPFAM" id="SSF54593">
    <property type="entry name" value="Glyoxalase/Bleomycin resistance protein/Dihydroxybiphenyl dioxygenase"/>
    <property type="match status" value="1"/>
</dbReference>
<reference evidence="2 3" key="1">
    <citation type="submission" date="2023-01" db="EMBL/GenBank/DDBJ databases">
        <title>Novel species of the genus Asticcacaulis isolated from rivers.</title>
        <authorList>
            <person name="Lu H."/>
        </authorList>
    </citation>
    <scope>NUCLEOTIDE SEQUENCE [LARGE SCALE GENOMIC DNA]</scope>
    <source>
        <strain evidence="2 3">BYS171W</strain>
    </source>
</reference>
<comment type="caution">
    <text evidence="2">The sequence shown here is derived from an EMBL/GenBank/DDBJ whole genome shotgun (WGS) entry which is preliminary data.</text>
</comment>
<proteinExistence type="predicted"/>
<protein>
    <submittedName>
        <fullName evidence="2">VOC family protein</fullName>
    </submittedName>
</protein>
<keyword evidence="3" id="KW-1185">Reference proteome</keyword>
<dbReference type="InterPro" id="IPR004360">
    <property type="entry name" value="Glyas_Fos-R_dOase_dom"/>
</dbReference>
<gene>
    <name evidence="2" type="ORF">PQU92_17070</name>
</gene>
<dbReference type="InterPro" id="IPR037523">
    <property type="entry name" value="VOC_core"/>
</dbReference>
<dbReference type="PROSITE" id="PS51819">
    <property type="entry name" value="VOC"/>
    <property type="match status" value="1"/>
</dbReference>
<evidence type="ECO:0000313" key="3">
    <source>
        <dbReference type="Proteomes" id="UP001214854"/>
    </source>
</evidence>
<dbReference type="Proteomes" id="UP001214854">
    <property type="component" value="Unassembled WGS sequence"/>
</dbReference>
<dbReference type="Gene3D" id="3.10.180.10">
    <property type="entry name" value="2,3-Dihydroxybiphenyl 1,2-Dioxygenase, domain 1"/>
    <property type="match status" value="1"/>
</dbReference>
<accession>A0ABT5HYD6</accession>
<dbReference type="Pfam" id="PF00903">
    <property type="entry name" value="Glyoxalase"/>
    <property type="match status" value="1"/>
</dbReference>
<evidence type="ECO:0000259" key="1">
    <source>
        <dbReference type="PROSITE" id="PS51819"/>
    </source>
</evidence>
<evidence type="ECO:0000313" key="2">
    <source>
        <dbReference type="EMBL" id="MDC7684999.1"/>
    </source>
</evidence>